<keyword evidence="3" id="KW-0813">Transport</keyword>
<dbReference type="OrthoDB" id="907479at2759"/>
<dbReference type="AlphaFoldDB" id="A0A0D2N4N5"/>
<keyword evidence="9" id="KW-0408">Iron</keyword>
<evidence type="ECO:0000313" key="14">
    <source>
        <dbReference type="Proteomes" id="UP000054498"/>
    </source>
</evidence>
<evidence type="ECO:0000256" key="9">
    <source>
        <dbReference type="ARBA" id="ARBA00023004"/>
    </source>
</evidence>
<keyword evidence="4" id="KW-0349">Heme</keyword>
<reference evidence="13 14" key="1">
    <citation type="journal article" date="2013" name="BMC Genomics">
        <title>Reconstruction of the lipid metabolism for the microalga Monoraphidium neglectum from its genome sequence reveals characteristics suitable for biofuel production.</title>
        <authorList>
            <person name="Bogen C."/>
            <person name="Al-Dilaimi A."/>
            <person name="Albersmeier A."/>
            <person name="Wichmann J."/>
            <person name="Grundmann M."/>
            <person name="Rupp O."/>
            <person name="Lauersen K.J."/>
            <person name="Blifernez-Klassen O."/>
            <person name="Kalinowski J."/>
            <person name="Goesmann A."/>
            <person name="Mussgnug J.H."/>
            <person name="Kruse O."/>
        </authorList>
    </citation>
    <scope>NUCLEOTIDE SEQUENCE [LARGE SCALE GENOMIC DNA]</scope>
    <source>
        <strain evidence="13 14">SAG 48.87</strain>
    </source>
</reference>
<evidence type="ECO:0000256" key="3">
    <source>
        <dbReference type="ARBA" id="ARBA00022448"/>
    </source>
</evidence>
<accession>A0A0D2N4N5</accession>
<dbReference type="GeneID" id="25739831"/>
<keyword evidence="8 11" id="KW-1133">Transmembrane helix</keyword>
<dbReference type="SMART" id="SM00665">
    <property type="entry name" value="B561"/>
    <property type="match status" value="1"/>
</dbReference>
<feature type="transmembrane region" description="Helical" evidence="11">
    <location>
        <begin position="104"/>
        <end position="124"/>
    </location>
</feature>
<gene>
    <name evidence="13" type="ORF">MNEG_6955</name>
</gene>
<dbReference type="Proteomes" id="UP000054498">
    <property type="component" value="Unassembled WGS sequence"/>
</dbReference>
<comment type="subcellular location">
    <subcellularLocation>
        <location evidence="2">Membrane</location>
        <topology evidence="2">Multi-pass membrane protein</topology>
    </subcellularLocation>
</comment>
<feature type="transmembrane region" description="Helical" evidence="11">
    <location>
        <begin position="70"/>
        <end position="92"/>
    </location>
</feature>
<dbReference type="EMBL" id="KK101405">
    <property type="protein sequence ID" value="KIZ01006.1"/>
    <property type="molecule type" value="Genomic_DNA"/>
</dbReference>
<dbReference type="GO" id="GO:0016020">
    <property type="term" value="C:membrane"/>
    <property type="evidence" value="ECO:0007669"/>
    <property type="project" value="UniProtKB-SubCell"/>
</dbReference>
<evidence type="ECO:0000256" key="10">
    <source>
        <dbReference type="ARBA" id="ARBA00023136"/>
    </source>
</evidence>
<feature type="domain" description="Cytochrome b561" evidence="12">
    <location>
        <begin position="1"/>
        <end position="165"/>
    </location>
</feature>
<evidence type="ECO:0000313" key="13">
    <source>
        <dbReference type="EMBL" id="KIZ01006.1"/>
    </source>
</evidence>
<evidence type="ECO:0000256" key="6">
    <source>
        <dbReference type="ARBA" id="ARBA00022723"/>
    </source>
</evidence>
<dbReference type="Gene3D" id="1.20.120.1770">
    <property type="match status" value="1"/>
</dbReference>
<sequence length="193" mass="20128">MTLGFVVVMTESLLAFRVPLLGRPTAQKWVHMATQTAAVALGVAGMVAIVQAKLFSQAYHMYSVHAWTSAIIFVLFVLQYLVGLAVFALPLVKSAETKASVAKWHIVLGQLTFFGGIAACVTGWADMQMMNVDFGQRNYGSATILGATTAVLLWALAAAVGGVVLSGPRPKPGGCCPAAAAAPLKGQDPLPGV</sequence>
<keyword evidence="7" id="KW-0249">Electron transport</keyword>
<organism evidence="13 14">
    <name type="scientific">Monoraphidium neglectum</name>
    <dbReference type="NCBI Taxonomy" id="145388"/>
    <lineage>
        <taxon>Eukaryota</taxon>
        <taxon>Viridiplantae</taxon>
        <taxon>Chlorophyta</taxon>
        <taxon>core chlorophytes</taxon>
        <taxon>Chlorophyceae</taxon>
        <taxon>CS clade</taxon>
        <taxon>Sphaeropleales</taxon>
        <taxon>Selenastraceae</taxon>
        <taxon>Monoraphidium</taxon>
    </lineage>
</organism>
<dbReference type="Pfam" id="PF03188">
    <property type="entry name" value="Cytochrom_B561"/>
    <property type="match status" value="1"/>
</dbReference>
<dbReference type="RefSeq" id="XP_013900025.1">
    <property type="nucleotide sequence ID" value="XM_014044571.1"/>
</dbReference>
<dbReference type="InterPro" id="IPR006593">
    <property type="entry name" value="Cyt_b561/ferric_Rdtase_TM"/>
</dbReference>
<evidence type="ECO:0000256" key="1">
    <source>
        <dbReference type="ARBA" id="ARBA00001970"/>
    </source>
</evidence>
<dbReference type="GO" id="GO:0016491">
    <property type="term" value="F:oxidoreductase activity"/>
    <property type="evidence" value="ECO:0007669"/>
    <property type="project" value="InterPro"/>
</dbReference>
<evidence type="ECO:0000256" key="5">
    <source>
        <dbReference type="ARBA" id="ARBA00022692"/>
    </source>
</evidence>
<evidence type="ECO:0000256" key="8">
    <source>
        <dbReference type="ARBA" id="ARBA00022989"/>
    </source>
</evidence>
<dbReference type="GO" id="GO:0046872">
    <property type="term" value="F:metal ion binding"/>
    <property type="evidence" value="ECO:0007669"/>
    <property type="project" value="UniProtKB-KW"/>
</dbReference>
<evidence type="ECO:0000256" key="11">
    <source>
        <dbReference type="SAM" id="Phobius"/>
    </source>
</evidence>
<dbReference type="PANTHER" id="PTHR10106:SF0">
    <property type="entry name" value="LD36721P"/>
    <property type="match status" value="1"/>
</dbReference>
<evidence type="ECO:0000256" key="2">
    <source>
        <dbReference type="ARBA" id="ARBA00004141"/>
    </source>
</evidence>
<dbReference type="PANTHER" id="PTHR10106">
    <property type="entry name" value="CYTOCHROME B561-RELATED"/>
    <property type="match status" value="1"/>
</dbReference>
<keyword evidence="6" id="KW-0479">Metal-binding</keyword>
<protein>
    <recommendedName>
        <fullName evidence="12">Cytochrome b561 domain-containing protein</fullName>
    </recommendedName>
</protein>
<evidence type="ECO:0000256" key="7">
    <source>
        <dbReference type="ARBA" id="ARBA00022982"/>
    </source>
</evidence>
<keyword evidence="5 11" id="KW-0812">Transmembrane</keyword>
<keyword evidence="10 11" id="KW-0472">Membrane</keyword>
<comment type="cofactor">
    <cofactor evidence="1">
        <name>heme b</name>
        <dbReference type="ChEBI" id="CHEBI:60344"/>
    </cofactor>
</comment>
<proteinExistence type="predicted"/>
<dbReference type="InterPro" id="IPR043205">
    <property type="entry name" value="CYB561/CYBRD1-like"/>
</dbReference>
<keyword evidence="14" id="KW-1185">Reference proteome</keyword>
<evidence type="ECO:0000259" key="12">
    <source>
        <dbReference type="PROSITE" id="PS50939"/>
    </source>
</evidence>
<feature type="transmembrane region" description="Helical" evidence="11">
    <location>
        <begin position="144"/>
        <end position="165"/>
    </location>
</feature>
<name>A0A0D2N4N5_9CHLO</name>
<dbReference type="PROSITE" id="PS50939">
    <property type="entry name" value="CYTOCHROME_B561"/>
    <property type="match status" value="1"/>
</dbReference>
<feature type="transmembrane region" description="Helical" evidence="11">
    <location>
        <begin position="29"/>
        <end position="50"/>
    </location>
</feature>
<dbReference type="KEGG" id="mng:MNEG_6955"/>
<evidence type="ECO:0000256" key="4">
    <source>
        <dbReference type="ARBA" id="ARBA00022617"/>
    </source>
</evidence>